<keyword evidence="1" id="KW-1133">Transmembrane helix</keyword>
<accession>A0A7K1SBR7</accession>
<reference evidence="2 3" key="1">
    <citation type="submission" date="2019-12" db="EMBL/GenBank/DDBJ databases">
        <title>Spirosoma sp. HMF4905 genome sequencing and assembly.</title>
        <authorList>
            <person name="Kang H."/>
            <person name="Cha I."/>
            <person name="Kim H."/>
            <person name="Joh K."/>
        </authorList>
    </citation>
    <scope>NUCLEOTIDE SEQUENCE [LARGE SCALE GENOMIC DNA]</scope>
    <source>
        <strain evidence="2 3">HMF4905</strain>
    </source>
</reference>
<evidence type="ECO:0000256" key="1">
    <source>
        <dbReference type="SAM" id="Phobius"/>
    </source>
</evidence>
<keyword evidence="3" id="KW-1185">Reference proteome</keyword>
<sequence length="508" mass="57507">MISLELESEHGWLLETLLFLVVFGAVYLLLKSLPRQTFRWVFPIVNALLLTVFTVFYSGQFPLLLKEQVALFSGLHHIQSQLHQNQSINALLKDNRLLLVDVSHDLALIPDSSLNASWRSNQLITDRQKLAQFLKSLTNEQDSSRYFVDMVVCDLTFGSLSPNKAQDEALQAAFDSLNAQHHLLIAKSDLTESKSVHDNSAVNTEVLDGGSVDITKYYDGTFFTYDFFDSTERHLASLPTVLYNRLMAAPSKPGCPPSSSAQAKGFIKSDLFVPEFWIDNEDVSRETESESESAHPWLPPLFNWGEAESDTSLENATGRLLPNLFRLGEVTDPDTTEFGGRTAFLEQLRDNYNHCKRSIVFIGLFEDSDRDMHHTLVGQMHGSILLINMFMNLLAGSHLIGFGYLLYLMAGFWGVGYLLMQEPHHLKKKAPSKKSGSWIKLTNWLREKGYTFAQRLINNQAYILAFLVLLGAIAFFNHLINLVVIGVYIATVTEVFEELYHHESEHHE</sequence>
<evidence type="ECO:0000313" key="3">
    <source>
        <dbReference type="Proteomes" id="UP000436006"/>
    </source>
</evidence>
<gene>
    <name evidence="2" type="ORF">GO755_13840</name>
</gene>
<comment type="caution">
    <text evidence="2">The sequence shown here is derived from an EMBL/GenBank/DDBJ whole genome shotgun (WGS) entry which is preliminary data.</text>
</comment>
<dbReference type="EMBL" id="WPIN01000004">
    <property type="protein sequence ID" value="MVM31118.1"/>
    <property type="molecule type" value="Genomic_DNA"/>
</dbReference>
<dbReference type="AlphaFoldDB" id="A0A7K1SBR7"/>
<feature type="transmembrane region" description="Helical" evidence="1">
    <location>
        <begin position="37"/>
        <end position="57"/>
    </location>
</feature>
<feature type="transmembrane region" description="Helical" evidence="1">
    <location>
        <begin position="399"/>
        <end position="419"/>
    </location>
</feature>
<dbReference type="RefSeq" id="WP_157585673.1">
    <property type="nucleotide sequence ID" value="NZ_WPIN01000004.1"/>
</dbReference>
<protein>
    <submittedName>
        <fullName evidence="2">CHASE2 domain-containing protein</fullName>
    </submittedName>
</protein>
<feature type="transmembrane region" description="Helical" evidence="1">
    <location>
        <begin position="462"/>
        <end position="490"/>
    </location>
</feature>
<organism evidence="2 3">
    <name type="scientific">Spirosoma arboris</name>
    <dbReference type="NCBI Taxonomy" id="2682092"/>
    <lineage>
        <taxon>Bacteria</taxon>
        <taxon>Pseudomonadati</taxon>
        <taxon>Bacteroidota</taxon>
        <taxon>Cytophagia</taxon>
        <taxon>Cytophagales</taxon>
        <taxon>Cytophagaceae</taxon>
        <taxon>Spirosoma</taxon>
    </lineage>
</organism>
<proteinExistence type="predicted"/>
<feature type="transmembrane region" description="Helical" evidence="1">
    <location>
        <begin position="12"/>
        <end position="30"/>
    </location>
</feature>
<keyword evidence="1" id="KW-0812">Transmembrane</keyword>
<name>A0A7K1SBR7_9BACT</name>
<dbReference type="Proteomes" id="UP000436006">
    <property type="component" value="Unassembled WGS sequence"/>
</dbReference>
<keyword evidence="1" id="KW-0472">Membrane</keyword>
<evidence type="ECO:0000313" key="2">
    <source>
        <dbReference type="EMBL" id="MVM31118.1"/>
    </source>
</evidence>